<dbReference type="Pfam" id="PF17765">
    <property type="entry name" value="MLTR_LBD"/>
    <property type="match status" value="1"/>
</dbReference>
<dbReference type="PANTHER" id="PTHR35010">
    <property type="entry name" value="BLL4672 PROTEIN-RELATED"/>
    <property type="match status" value="1"/>
</dbReference>
<feature type="domain" description="MmyB-like transcription regulator ligand binding" evidence="2">
    <location>
        <begin position="157"/>
        <end position="322"/>
    </location>
</feature>
<feature type="region of interest" description="Disordered" evidence="1">
    <location>
        <begin position="1"/>
        <end position="22"/>
    </location>
</feature>
<reference evidence="3 4" key="1">
    <citation type="submission" date="2016-10" db="EMBL/GenBank/DDBJ databases">
        <authorList>
            <person name="de Groot N.N."/>
        </authorList>
    </citation>
    <scope>NUCLEOTIDE SEQUENCE [LARGE SCALE GENOMIC DNA]</scope>
    <source>
        <strain evidence="3 4">CGMCC 4.2023</strain>
    </source>
</reference>
<dbReference type="Pfam" id="PF13560">
    <property type="entry name" value="HTH_31"/>
    <property type="match status" value="1"/>
</dbReference>
<dbReference type="EMBL" id="FNVU01000001">
    <property type="protein sequence ID" value="SEF46393.1"/>
    <property type="molecule type" value="Genomic_DNA"/>
</dbReference>
<gene>
    <name evidence="3" type="ORF">SAMN05216223_10123</name>
</gene>
<dbReference type="PANTHER" id="PTHR35010:SF2">
    <property type="entry name" value="BLL4672 PROTEIN"/>
    <property type="match status" value="1"/>
</dbReference>
<evidence type="ECO:0000313" key="4">
    <source>
        <dbReference type="Proteomes" id="UP000236754"/>
    </source>
</evidence>
<dbReference type="Proteomes" id="UP000236754">
    <property type="component" value="Unassembled WGS sequence"/>
</dbReference>
<proteinExistence type="predicted"/>
<organism evidence="3 4">
    <name type="scientific">Actinacidiphila yanglinensis</name>
    <dbReference type="NCBI Taxonomy" id="310779"/>
    <lineage>
        <taxon>Bacteria</taxon>
        <taxon>Bacillati</taxon>
        <taxon>Actinomycetota</taxon>
        <taxon>Actinomycetes</taxon>
        <taxon>Kitasatosporales</taxon>
        <taxon>Streptomycetaceae</taxon>
        <taxon>Actinacidiphila</taxon>
    </lineage>
</organism>
<evidence type="ECO:0000313" key="3">
    <source>
        <dbReference type="EMBL" id="SEF46393.1"/>
    </source>
</evidence>
<accession>A0A1H5S6Y0</accession>
<sequence length="339" mass="37822">MTAIVPGAARAATPGGAAAAPGRAATATAGGAAGRVTVDLGDGREPVDAGAAAESRRHELASFLRSRRERISPEQVGLPPGRRRRTPGLRREEVAQLAAVGVTWYTWLEQAREIQVSGQVADAIARALMLDRIERRHLFTLAGAPDPHPDLDCPGMSPSVRAMLDQLEPLPAAVFNSRYDIIAHNRTYGRLVTDLDLMPPEDRNLMWLAFTDPEWRERMLDREENIRLMAAKFRASMAQHLAEPAWKALLKRLQQGSPEFCEMWERHEVLVQPDSHVKRYLNRDVGVLAFDFTHLWLGPQAGPRLTTYVPADAVTRERLDRLHALAVEDEERRRRPLAV</sequence>
<protein>
    <submittedName>
        <fullName evidence="3">Helix-turn-helix domain-containing protein</fullName>
    </submittedName>
</protein>
<dbReference type="AlphaFoldDB" id="A0A1H5S6Y0"/>
<dbReference type="Gene3D" id="3.30.450.180">
    <property type="match status" value="1"/>
</dbReference>
<dbReference type="RefSeq" id="WP_103883478.1">
    <property type="nucleotide sequence ID" value="NZ_FNVU01000001.1"/>
</dbReference>
<evidence type="ECO:0000259" key="2">
    <source>
        <dbReference type="Pfam" id="PF17765"/>
    </source>
</evidence>
<name>A0A1H5S6Y0_9ACTN</name>
<keyword evidence="4" id="KW-1185">Reference proteome</keyword>
<dbReference type="OrthoDB" id="3542608at2"/>
<dbReference type="InterPro" id="IPR041413">
    <property type="entry name" value="MLTR_LBD"/>
</dbReference>
<evidence type="ECO:0000256" key="1">
    <source>
        <dbReference type="SAM" id="MobiDB-lite"/>
    </source>
</evidence>